<keyword evidence="3" id="KW-0274">FAD</keyword>
<evidence type="ECO:0000313" key="7">
    <source>
        <dbReference type="Proteomes" id="UP000562682"/>
    </source>
</evidence>
<dbReference type="InterPro" id="IPR016166">
    <property type="entry name" value="FAD-bd_PCMH"/>
</dbReference>
<proteinExistence type="inferred from homology"/>
<keyword evidence="4" id="KW-0560">Oxidoreductase</keyword>
<dbReference type="GO" id="GO:0071949">
    <property type="term" value="F:FAD binding"/>
    <property type="evidence" value="ECO:0007669"/>
    <property type="project" value="InterPro"/>
</dbReference>
<dbReference type="PANTHER" id="PTHR42973">
    <property type="entry name" value="BINDING OXIDOREDUCTASE, PUTATIVE (AFU_ORTHOLOGUE AFUA_1G17690)-RELATED"/>
    <property type="match status" value="1"/>
</dbReference>
<dbReference type="PANTHER" id="PTHR42973:SF22">
    <property type="entry name" value="FAD-BINDING PCMH-TYPE DOMAIN-CONTAINING PROTEIN-RELATED"/>
    <property type="match status" value="1"/>
</dbReference>
<dbReference type="Pfam" id="PF01565">
    <property type="entry name" value="FAD_binding_4"/>
    <property type="match status" value="1"/>
</dbReference>
<name>A0A8H5SUU1_9HYPO</name>
<evidence type="ECO:0000256" key="1">
    <source>
        <dbReference type="ARBA" id="ARBA00005466"/>
    </source>
</evidence>
<evidence type="ECO:0000256" key="2">
    <source>
        <dbReference type="ARBA" id="ARBA00022630"/>
    </source>
</evidence>
<evidence type="ECO:0000313" key="6">
    <source>
        <dbReference type="EMBL" id="KAF5660340.1"/>
    </source>
</evidence>
<organism evidence="6 7">
    <name type="scientific">Fusarium denticulatum</name>
    <dbReference type="NCBI Taxonomy" id="48507"/>
    <lineage>
        <taxon>Eukaryota</taxon>
        <taxon>Fungi</taxon>
        <taxon>Dikarya</taxon>
        <taxon>Ascomycota</taxon>
        <taxon>Pezizomycotina</taxon>
        <taxon>Sordariomycetes</taxon>
        <taxon>Hypocreomycetidae</taxon>
        <taxon>Hypocreales</taxon>
        <taxon>Nectriaceae</taxon>
        <taxon>Fusarium</taxon>
        <taxon>Fusarium fujikuroi species complex</taxon>
    </lineage>
</organism>
<accession>A0A8H5SUU1</accession>
<dbReference type="InterPro" id="IPR036318">
    <property type="entry name" value="FAD-bd_PCMH-like_sf"/>
</dbReference>
<reference evidence="6 7" key="1">
    <citation type="submission" date="2020-05" db="EMBL/GenBank/DDBJ databases">
        <title>Identification and distribution of gene clusters putatively required for synthesis of sphingolipid metabolism inhibitors in phylogenetically diverse species of the filamentous fungus Fusarium.</title>
        <authorList>
            <person name="Kim H.-S."/>
            <person name="Busman M."/>
            <person name="Brown D.W."/>
            <person name="Divon H."/>
            <person name="Uhlig S."/>
            <person name="Proctor R.H."/>
        </authorList>
    </citation>
    <scope>NUCLEOTIDE SEQUENCE [LARGE SCALE GENOMIC DNA]</scope>
    <source>
        <strain evidence="6 7">NRRL 25311</strain>
    </source>
</reference>
<keyword evidence="2" id="KW-0285">Flavoprotein</keyword>
<dbReference type="InterPro" id="IPR016169">
    <property type="entry name" value="FAD-bd_PCMH_sub2"/>
</dbReference>
<comment type="caution">
    <text evidence="6">The sequence shown here is derived from an EMBL/GenBank/DDBJ whole genome shotgun (WGS) entry which is preliminary data.</text>
</comment>
<dbReference type="InterPro" id="IPR006094">
    <property type="entry name" value="Oxid_FAD_bind_N"/>
</dbReference>
<dbReference type="AlphaFoldDB" id="A0A8H5SUU1"/>
<dbReference type="PROSITE" id="PS51387">
    <property type="entry name" value="FAD_PCMH"/>
    <property type="match status" value="1"/>
</dbReference>
<dbReference type="InterPro" id="IPR050416">
    <property type="entry name" value="FAD-linked_Oxidoreductase"/>
</dbReference>
<dbReference type="Proteomes" id="UP000562682">
    <property type="component" value="Unassembled WGS sequence"/>
</dbReference>
<evidence type="ECO:0000256" key="4">
    <source>
        <dbReference type="ARBA" id="ARBA00023002"/>
    </source>
</evidence>
<evidence type="ECO:0000256" key="3">
    <source>
        <dbReference type="ARBA" id="ARBA00022827"/>
    </source>
</evidence>
<sequence>MPYRFLLPLSGGYNRSVLSYYSGQERGLRPCCVFAPTRSSEVARFVREVTKNGSSRSPKFAIHSGGHTIWGGAANIAGGITVDMRAMNEVELSLDRKPAKIGTGGIWSDIYTVLVPHNLTVMGGRVAGIGVGGLFTGGGINYLSRRYGWVCDNIYAYEIVLGNGDVVVATADLYADLWLALKGGSNNFGIVLSLHVPTWLMKLMWRGSLTVPYITEVLLGSAKAFAEFMALTNFDNSADMGLAFVFEADNPPVYLSFLSIIGRISSNTGLQNVANITKETNGSLPEGSLRAIDLVYSFRNADVAGLQLVYLLQPHPVTNGTNSLGLEPGGCEFVMAVLTAAYSDREDDGMVQKTVQAIMNNHIHVLQEKGLYISYKYLNYADKSQDPIASYGKTKRRLQSVSRKYDHQGVFQKRVPGGFKLF</sequence>
<protein>
    <submittedName>
        <fullName evidence="6">FAD binding domain-containing protein</fullName>
    </submittedName>
</protein>
<dbReference type="Gene3D" id="3.30.465.10">
    <property type="match status" value="1"/>
</dbReference>
<feature type="domain" description="FAD-binding PCMH-type" evidence="5">
    <location>
        <begin position="26"/>
        <end position="201"/>
    </location>
</feature>
<dbReference type="SUPFAM" id="SSF56176">
    <property type="entry name" value="FAD-binding/transporter-associated domain-like"/>
    <property type="match status" value="1"/>
</dbReference>
<gene>
    <name evidence="6" type="ORF">FDENT_13757</name>
</gene>
<comment type="similarity">
    <text evidence="1">Belongs to the oxygen-dependent FAD-linked oxidoreductase family.</text>
</comment>
<keyword evidence="7" id="KW-1185">Reference proteome</keyword>
<dbReference type="GO" id="GO:0016491">
    <property type="term" value="F:oxidoreductase activity"/>
    <property type="evidence" value="ECO:0007669"/>
    <property type="project" value="UniProtKB-KW"/>
</dbReference>
<evidence type="ECO:0000259" key="5">
    <source>
        <dbReference type="PROSITE" id="PS51387"/>
    </source>
</evidence>
<dbReference type="EMBL" id="JAAOAK010000588">
    <property type="protein sequence ID" value="KAF5660340.1"/>
    <property type="molecule type" value="Genomic_DNA"/>
</dbReference>